<dbReference type="InterPro" id="IPR026002">
    <property type="entry name" value="ATC_hydrolase-like"/>
</dbReference>
<name>A0ABR9XUD3_9CHLB</name>
<keyword evidence="1" id="KW-0378">Hydrolase</keyword>
<organism evidence="1 2">
    <name type="scientific">Prosthecochloris ethylica</name>
    <dbReference type="NCBI Taxonomy" id="2743976"/>
    <lineage>
        <taxon>Bacteria</taxon>
        <taxon>Pseudomonadati</taxon>
        <taxon>Chlorobiota</taxon>
        <taxon>Chlorobiia</taxon>
        <taxon>Chlorobiales</taxon>
        <taxon>Chlorobiaceae</taxon>
        <taxon>Prosthecochloris</taxon>
    </lineage>
</organism>
<evidence type="ECO:0000313" key="1">
    <source>
        <dbReference type="EMBL" id="MBF0637493.1"/>
    </source>
</evidence>
<accession>A0ABR9XUD3</accession>
<comment type="caution">
    <text evidence="1">The sequence shown here is derived from an EMBL/GenBank/DDBJ whole genome shotgun (WGS) entry which is preliminary data.</text>
</comment>
<dbReference type="RefSeq" id="WP_175187524.1">
    <property type="nucleotide sequence ID" value="NZ_JABVZQ010000010.1"/>
</dbReference>
<dbReference type="Proteomes" id="UP000619838">
    <property type="component" value="Unassembled WGS sequence"/>
</dbReference>
<proteinExistence type="predicted"/>
<protein>
    <submittedName>
        <fullName evidence="1">L-2-amino-thiazoline-4-carboxylic acid hydrolase</fullName>
    </submittedName>
</protein>
<gene>
    <name evidence="1" type="ORF">INT08_09970</name>
</gene>
<dbReference type="GO" id="GO:0016787">
    <property type="term" value="F:hydrolase activity"/>
    <property type="evidence" value="ECO:0007669"/>
    <property type="project" value="UniProtKB-KW"/>
</dbReference>
<keyword evidence="2" id="KW-1185">Reference proteome</keyword>
<sequence>MKQHSEEFISSAREKFSRYRELVDQLGDDAAREESVVRSVAIQKERMTPFISGRTLAEGFGKAVPFFEKSGMEMEVHDISNDRVDGVLEIQKHCPYLGIYRDYGFSTPCEVICDIDVEAIGRAFPAMRGAVLSRLACGDCACVFKYERPLERNDR</sequence>
<dbReference type="EMBL" id="JADGII010000023">
    <property type="protein sequence ID" value="MBF0637493.1"/>
    <property type="molecule type" value="Genomic_DNA"/>
</dbReference>
<dbReference type="Pfam" id="PF14196">
    <property type="entry name" value="ATC_hydrolase"/>
    <property type="match status" value="1"/>
</dbReference>
<evidence type="ECO:0000313" key="2">
    <source>
        <dbReference type="Proteomes" id="UP000619838"/>
    </source>
</evidence>
<reference evidence="1 2" key="1">
    <citation type="journal article" date="2020" name="Microorganisms">
        <title>Simultaneous Genome Sequencing of Prosthecochloris ethylica and Desulfuromonas acetoxidans within a Syntrophic Mixture Reveals Unique Pili and Protein Interactions.</title>
        <authorList>
            <person name="Kyndt J.A."/>
            <person name="Van Beeumen J.J."/>
            <person name="Meyer T.E."/>
        </authorList>
    </citation>
    <scope>NUCLEOTIDE SEQUENCE [LARGE SCALE GENOMIC DNA]</scope>
    <source>
        <strain evidence="1 2">N3</strain>
    </source>
</reference>